<proteinExistence type="predicted"/>
<dbReference type="Pfam" id="PF01966">
    <property type="entry name" value="HD"/>
    <property type="match status" value="1"/>
</dbReference>
<name>U2SZK6_9ACTN</name>
<keyword evidence="3" id="KW-1185">Reference proteome</keyword>
<evidence type="ECO:0000259" key="1">
    <source>
        <dbReference type="Pfam" id="PF01966"/>
    </source>
</evidence>
<gene>
    <name evidence="2" type="ORF">HMPREF1316_0674</name>
</gene>
<dbReference type="PATRIC" id="fig|1125712.3.peg.2333"/>
<evidence type="ECO:0000313" key="3">
    <source>
        <dbReference type="Proteomes" id="UP000016638"/>
    </source>
</evidence>
<dbReference type="InterPro" id="IPR006674">
    <property type="entry name" value="HD_domain"/>
</dbReference>
<dbReference type="PANTHER" id="PTHR33594">
    <property type="entry name" value="SUPERFAMILY HYDROLASE, PUTATIVE (AFU_ORTHOLOGUE AFUA_1G03035)-RELATED"/>
    <property type="match status" value="1"/>
</dbReference>
<dbReference type="Proteomes" id="UP000016638">
    <property type="component" value="Unassembled WGS sequence"/>
</dbReference>
<reference evidence="2 3" key="1">
    <citation type="submission" date="2013-08" db="EMBL/GenBank/DDBJ databases">
        <authorList>
            <person name="Durkin A.S."/>
            <person name="Haft D.R."/>
            <person name="McCorrison J."/>
            <person name="Torralba M."/>
            <person name="Gillis M."/>
            <person name="Haft D.H."/>
            <person name="Methe B."/>
            <person name="Sutton G."/>
            <person name="Nelson K.E."/>
        </authorList>
    </citation>
    <scope>NUCLEOTIDE SEQUENCE [LARGE SCALE GENOMIC DNA]</scope>
    <source>
        <strain evidence="2 3">F0195</strain>
    </source>
</reference>
<accession>U2SZK6</accession>
<comment type="caution">
    <text evidence="2">The sequence shown here is derived from an EMBL/GenBank/DDBJ whole genome shotgun (WGS) entry which is preliminary data.</text>
</comment>
<dbReference type="AlphaFoldDB" id="U2SZK6"/>
<dbReference type="Gene3D" id="1.10.3210.10">
    <property type="entry name" value="Hypothetical protein af1432"/>
    <property type="match status" value="1"/>
</dbReference>
<dbReference type="SUPFAM" id="SSF109604">
    <property type="entry name" value="HD-domain/PDEase-like"/>
    <property type="match status" value="1"/>
</dbReference>
<feature type="domain" description="HD" evidence="1">
    <location>
        <begin position="27"/>
        <end position="116"/>
    </location>
</feature>
<dbReference type="RefSeq" id="WP_021727295.1">
    <property type="nucleotide sequence ID" value="NZ_AWEZ01000069.1"/>
</dbReference>
<dbReference type="InterPro" id="IPR003607">
    <property type="entry name" value="HD/PDEase_dom"/>
</dbReference>
<sequence>MADHIIDEAIDYASRLFEEDASGHDLGHSLRVWRGAMLIARNEPSSDAFVVALAAILHDVDDHKLFLTRGNANARAFLDGVQVDPDKVERICEAINSVSFSQNRGRRPSTIEGKIV</sequence>
<dbReference type="EMBL" id="AWEZ01000069">
    <property type="protein sequence ID" value="ERL06239.1"/>
    <property type="molecule type" value="Genomic_DNA"/>
</dbReference>
<dbReference type="PANTHER" id="PTHR33594:SF1">
    <property type="entry name" value="HD_PDEASE DOMAIN-CONTAINING PROTEIN"/>
    <property type="match status" value="1"/>
</dbReference>
<evidence type="ECO:0000313" key="2">
    <source>
        <dbReference type="EMBL" id="ERL06239.1"/>
    </source>
</evidence>
<dbReference type="eggNOG" id="COG1418">
    <property type="taxonomic scope" value="Bacteria"/>
</dbReference>
<dbReference type="CDD" id="cd00077">
    <property type="entry name" value="HDc"/>
    <property type="match status" value="1"/>
</dbReference>
<protein>
    <recommendedName>
        <fullName evidence="1">HD domain-containing protein</fullName>
    </recommendedName>
</protein>
<organism evidence="2 3">
    <name type="scientific">Olsenella profusa F0195</name>
    <dbReference type="NCBI Taxonomy" id="1125712"/>
    <lineage>
        <taxon>Bacteria</taxon>
        <taxon>Bacillati</taxon>
        <taxon>Actinomycetota</taxon>
        <taxon>Coriobacteriia</taxon>
        <taxon>Coriobacteriales</taxon>
        <taxon>Atopobiaceae</taxon>
        <taxon>Olsenella</taxon>
    </lineage>
</organism>
<dbReference type="STRING" id="1125712.HMPREF1316_0674"/>